<keyword evidence="14" id="KW-1185">Reference proteome</keyword>
<name>A0A2S2CVS8_9PROT</name>
<keyword evidence="6 10" id="KW-1133">Transmembrane helix</keyword>
<dbReference type="RefSeq" id="WP_109330824.1">
    <property type="nucleotide sequence ID" value="NZ_CP029354.1"/>
</dbReference>
<evidence type="ECO:0000259" key="11">
    <source>
        <dbReference type="Pfam" id="PF02706"/>
    </source>
</evidence>
<feature type="region of interest" description="Disordered" evidence="9">
    <location>
        <begin position="165"/>
        <end position="196"/>
    </location>
</feature>
<dbReference type="InterPro" id="IPR003856">
    <property type="entry name" value="LPS_length_determ_N"/>
</dbReference>
<dbReference type="InterPro" id="IPR015223">
    <property type="entry name" value="MipZ"/>
</dbReference>
<dbReference type="PANTHER" id="PTHR32309">
    <property type="entry name" value="TYROSINE-PROTEIN KINASE"/>
    <property type="match status" value="1"/>
</dbReference>
<gene>
    <name evidence="13" type="ORF">DEW08_20725</name>
</gene>
<feature type="domain" description="Tyrosine-protein kinase G-rich" evidence="12">
    <location>
        <begin position="441"/>
        <end position="512"/>
    </location>
</feature>
<dbReference type="KEGG" id="azz:DEW08_20725"/>
<dbReference type="AlphaFoldDB" id="A0A2S2CVS8"/>
<dbReference type="EMBL" id="CP029354">
    <property type="protein sequence ID" value="AWK88490.1"/>
    <property type="molecule type" value="Genomic_DNA"/>
</dbReference>
<evidence type="ECO:0000256" key="9">
    <source>
        <dbReference type="SAM" id="MobiDB-lite"/>
    </source>
</evidence>
<evidence type="ECO:0000256" key="8">
    <source>
        <dbReference type="SAM" id="Coils"/>
    </source>
</evidence>
<dbReference type="InterPro" id="IPR032807">
    <property type="entry name" value="GNVR"/>
</dbReference>
<evidence type="ECO:0000256" key="4">
    <source>
        <dbReference type="ARBA" id="ARBA00022741"/>
    </source>
</evidence>
<evidence type="ECO:0000313" key="14">
    <source>
        <dbReference type="Proteomes" id="UP000245629"/>
    </source>
</evidence>
<dbReference type="GO" id="GO:0004713">
    <property type="term" value="F:protein tyrosine kinase activity"/>
    <property type="evidence" value="ECO:0007669"/>
    <property type="project" value="TreeGrafter"/>
</dbReference>
<dbReference type="InterPro" id="IPR050445">
    <property type="entry name" value="Bact_polysacc_biosynth/exp"/>
</dbReference>
<dbReference type="GO" id="GO:0005886">
    <property type="term" value="C:plasma membrane"/>
    <property type="evidence" value="ECO:0007669"/>
    <property type="project" value="UniProtKB-SubCell"/>
</dbReference>
<evidence type="ECO:0000256" key="3">
    <source>
        <dbReference type="ARBA" id="ARBA00022692"/>
    </source>
</evidence>
<keyword evidence="7 10" id="KW-0472">Membrane</keyword>
<dbReference type="InterPro" id="IPR027417">
    <property type="entry name" value="P-loop_NTPase"/>
</dbReference>
<keyword evidence="5" id="KW-0067">ATP-binding</keyword>
<evidence type="ECO:0000256" key="6">
    <source>
        <dbReference type="ARBA" id="ARBA00022989"/>
    </source>
</evidence>
<evidence type="ECO:0000256" key="1">
    <source>
        <dbReference type="ARBA" id="ARBA00004651"/>
    </source>
</evidence>
<dbReference type="Proteomes" id="UP000245629">
    <property type="component" value="Chromosome 3"/>
</dbReference>
<feature type="domain" description="Polysaccharide chain length determinant N-terminal" evidence="11">
    <location>
        <begin position="32"/>
        <end position="123"/>
    </location>
</feature>
<reference evidence="14" key="1">
    <citation type="submission" date="2018-05" db="EMBL/GenBank/DDBJ databases">
        <title>Azospirillum thermophila sp. nov., a novel isolated from hot spring.</title>
        <authorList>
            <person name="Zhao Z."/>
        </authorList>
    </citation>
    <scope>NUCLEOTIDE SEQUENCE [LARGE SCALE GENOMIC DNA]</scope>
    <source>
        <strain evidence="14">CFH 70021</strain>
    </source>
</reference>
<comment type="subcellular location">
    <subcellularLocation>
        <location evidence="1">Cell membrane</location>
        <topology evidence="1">Multi-pass membrane protein</topology>
    </subcellularLocation>
</comment>
<feature type="compositionally biased region" description="Low complexity" evidence="9">
    <location>
        <begin position="169"/>
        <end position="179"/>
    </location>
</feature>
<dbReference type="Pfam" id="PF09140">
    <property type="entry name" value="MipZ"/>
    <property type="match status" value="1"/>
</dbReference>
<dbReference type="PANTHER" id="PTHR32309:SF13">
    <property type="entry name" value="FERRIC ENTEROBACTIN TRANSPORT PROTEIN FEPE"/>
    <property type="match status" value="1"/>
</dbReference>
<dbReference type="SUPFAM" id="SSF52540">
    <property type="entry name" value="P-loop containing nucleoside triphosphate hydrolases"/>
    <property type="match status" value="1"/>
</dbReference>
<sequence length="771" mass="83795">MRSNLILRDDAVPAQPRVGQTRKGGATAEPGDIDVRSFLRAILRHKLMFLGVVVVGIALCLWWINTATRRYTADAVIMIESRPSSIVVVDEGRQELATELVAVNTQIAVLKSRSLAAKVIDELELEDDPEFASGDSGEAKPLPQRVTAKLEELISRFDSPKTAARSQDAAQLAGASQTGAGQGDGSSGAAGDGGEIDRRKRPVVINNFLGRLVASSEGQSRLITISFESGDPVKAAKIVNKLLEVYIQSQLAAKTEGVRLAAKWLETRLAELGETVRQLETKVLEQRAQVGLVQDGGGDVATLRLNQLNAEVVRIEALRTATEARYRRVRQILESGADTAALPEVIASPTVQTERGKLAALEARLSDLSTQFGDGHRKIIALRSEIAETRQHLFQEVRIVLTSIGNELGRIVEQEKALKTQLDEAAKDVAHLNTASLAISQLSTQLQANRSLYETLLKRYTETVALRDNQQPDARVISDAQVPLSPSFPKEARTLALASIGSVGFGLFLVFMAERFRNRLTTAEDAERHLGTYVLAIPEVPRLRRMMSLAAQAEDMEVPPLSEAGSVFQRLRAIMALDNGRRMPQVILVTSPAAGEGKTTVAVCMTVASVSSGQRTLLIDCDFRQPQIHRIAGIRNDLGLSELLAGMAALEEVVVPLSPTLSVLPNGTMQRGSLDMLNSERMRQLLGALGKQYDQIILDSGSVLQWSEPLLLGGLAERTILVTRRNWTRQEDAALAASQLMLYGAELGPVVFNRATAKMTQGQRIGRRAHA</sequence>
<evidence type="ECO:0000313" key="13">
    <source>
        <dbReference type="EMBL" id="AWK88490.1"/>
    </source>
</evidence>
<evidence type="ECO:0000259" key="12">
    <source>
        <dbReference type="Pfam" id="PF13807"/>
    </source>
</evidence>
<accession>A0A2S2CVS8</accession>
<keyword evidence="2" id="KW-1003">Cell membrane</keyword>
<protein>
    <submittedName>
        <fullName evidence="13">Uncharacterized protein</fullName>
    </submittedName>
</protein>
<evidence type="ECO:0000256" key="10">
    <source>
        <dbReference type="SAM" id="Phobius"/>
    </source>
</evidence>
<feature type="coiled-coil region" evidence="8">
    <location>
        <begin position="262"/>
        <end position="325"/>
    </location>
</feature>
<evidence type="ECO:0000256" key="5">
    <source>
        <dbReference type="ARBA" id="ARBA00022840"/>
    </source>
</evidence>
<feature type="transmembrane region" description="Helical" evidence="10">
    <location>
        <begin position="47"/>
        <end position="64"/>
    </location>
</feature>
<keyword evidence="8" id="KW-0175">Coiled coil</keyword>
<proteinExistence type="predicted"/>
<keyword evidence="4" id="KW-0547">Nucleotide-binding</keyword>
<evidence type="ECO:0000256" key="7">
    <source>
        <dbReference type="ARBA" id="ARBA00023136"/>
    </source>
</evidence>
<dbReference type="Pfam" id="PF13807">
    <property type="entry name" value="GNVR"/>
    <property type="match status" value="1"/>
</dbReference>
<evidence type="ECO:0000256" key="2">
    <source>
        <dbReference type="ARBA" id="ARBA00022475"/>
    </source>
</evidence>
<dbReference type="CDD" id="cd05387">
    <property type="entry name" value="BY-kinase"/>
    <property type="match status" value="1"/>
</dbReference>
<feature type="compositionally biased region" description="Gly residues" evidence="9">
    <location>
        <begin position="180"/>
        <end position="193"/>
    </location>
</feature>
<dbReference type="Pfam" id="PF02706">
    <property type="entry name" value="Wzz"/>
    <property type="match status" value="1"/>
</dbReference>
<organism evidence="13 14">
    <name type="scientific">Azospirillum thermophilum</name>
    <dbReference type="NCBI Taxonomy" id="2202148"/>
    <lineage>
        <taxon>Bacteria</taxon>
        <taxon>Pseudomonadati</taxon>
        <taxon>Pseudomonadota</taxon>
        <taxon>Alphaproteobacteria</taxon>
        <taxon>Rhodospirillales</taxon>
        <taxon>Azospirillaceae</taxon>
        <taxon>Azospirillum</taxon>
    </lineage>
</organism>
<dbReference type="OrthoDB" id="230260at2"/>
<dbReference type="InterPro" id="IPR005702">
    <property type="entry name" value="Wzc-like_C"/>
</dbReference>
<dbReference type="Gene3D" id="3.40.50.300">
    <property type="entry name" value="P-loop containing nucleotide triphosphate hydrolases"/>
    <property type="match status" value="1"/>
</dbReference>
<keyword evidence="3 10" id="KW-0812">Transmembrane</keyword>